<keyword evidence="7" id="KW-0328">Glycosyltransferase</keyword>
<dbReference type="STRING" id="946122.A0A0C2TWE4"/>
<dbReference type="InterPro" id="IPR032466">
    <property type="entry name" value="Metal_Hydrolase"/>
</dbReference>
<protein>
    <recommendedName>
        <fullName evidence="6">Ceramide glucosyltransferase</fullName>
        <ecNumber evidence="5">2.4.1.80</ecNumber>
    </recommendedName>
    <alternativeName>
        <fullName evidence="13">Glucosylceramide synthase</fullName>
    </alternativeName>
    <alternativeName>
        <fullName evidence="14">UDP-glucose ceramide glucosyltransferase</fullName>
    </alternativeName>
    <alternativeName>
        <fullName evidence="12">UDP-glucose:N-acylsphingosine D-glucosyltransferase</fullName>
    </alternativeName>
</protein>
<accession>A0A0C2TWE4</accession>
<dbReference type="CDD" id="cd01310">
    <property type="entry name" value="TatD_DNAse"/>
    <property type="match status" value="1"/>
</dbReference>
<evidence type="ECO:0000256" key="2">
    <source>
        <dbReference type="ARBA" id="ARBA00004760"/>
    </source>
</evidence>
<dbReference type="OrthoDB" id="1483400at2759"/>
<dbReference type="Gene3D" id="3.20.20.140">
    <property type="entry name" value="Metal-dependent hydrolases"/>
    <property type="match status" value="1"/>
</dbReference>
<keyword evidence="11" id="KW-0472">Membrane</keyword>
<organism evidence="15 16">
    <name type="scientific">Amanita muscaria (strain Koide BX008)</name>
    <dbReference type="NCBI Taxonomy" id="946122"/>
    <lineage>
        <taxon>Eukaryota</taxon>
        <taxon>Fungi</taxon>
        <taxon>Dikarya</taxon>
        <taxon>Basidiomycota</taxon>
        <taxon>Agaricomycotina</taxon>
        <taxon>Agaricomycetes</taxon>
        <taxon>Agaricomycetidae</taxon>
        <taxon>Agaricales</taxon>
        <taxon>Pluteineae</taxon>
        <taxon>Amanitaceae</taxon>
        <taxon>Amanita</taxon>
    </lineage>
</organism>
<keyword evidence="9" id="KW-0812">Transmembrane</keyword>
<dbReference type="EC" id="2.4.1.80" evidence="5"/>
<dbReference type="Proteomes" id="UP000054549">
    <property type="component" value="Unassembled WGS sequence"/>
</dbReference>
<evidence type="ECO:0000256" key="3">
    <source>
        <dbReference type="ARBA" id="ARBA00004991"/>
    </source>
</evidence>
<dbReference type="InterPro" id="IPR029044">
    <property type="entry name" value="Nucleotide-diphossugar_trans"/>
</dbReference>
<dbReference type="SUPFAM" id="SSF53448">
    <property type="entry name" value="Nucleotide-diphospho-sugar transferases"/>
    <property type="match status" value="1"/>
</dbReference>
<dbReference type="PANTHER" id="PTHR12726">
    <property type="entry name" value="CERAMIDE GLUCOSYLTRANSFERASE"/>
    <property type="match status" value="1"/>
</dbReference>
<gene>
    <name evidence="15" type="ORF">M378DRAFT_6457</name>
</gene>
<dbReference type="Pfam" id="PF01026">
    <property type="entry name" value="TatD_DNase"/>
    <property type="match status" value="1"/>
</dbReference>
<dbReference type="InterPro" id="IPR025993">
    <property type="entry name" value="Ceramide_glucosylTrfase"/>
</dbReference>
<evidence type="ECO:0000256" key="6">
    <source>
        <dbReference type="ARBA" id="ARBA00019988"/>
    </source>
</evidence>
<keyword evidence="10" id="KW-1133">Transmembrane helix</keyword>
<evidence type="ECO:0000313" key="15">
    <source>
        <dbReference type="EMBL" id="KIL71774.1"/>
    </source>
</evidence>
<dbReference type="InParanoid" id="A0A0C2TWE4"/>
<evidence type="ECO:0000256" key="9">
    <source>
        <dbReference type="ARBA" id="ARBA00022692"/>
    </source>
</evidence>
<evidence type="ECO:0000256" key="4">
    <source>
        <dbReference type="ARBA" id="ARBA00006739"/>
    </source>
</evidence>
<dbReference type="GO" id="GO:0016020">
    <property type="term" value="C:membrane"/>
    <property type="evidence" value="ECO:0007669"/>
    <property type="project" value="UniProtKB-SubCell"/>
</dbReference>
<dbReference type="CDD" id="cd02520">
    <property type="entry name" value="Glucosylceramide_synthase"/>
    <property type="match status" value="1"/>
</dbReference>
<keyword evidence="8 15" id="KW-0808">Transferase</keyword>
<comment type="pathway">
    <text evidence="3">Sphingolipid metabolism.</text>
</comment>
<evidence type="ECO:0000313" key="16">
    <source>
        <dbReference type="Proteomes" id="UP000054549"/>
    </source>
</evidence>
<dbReference type="SUPFAM" id="SSF51556">
    <property type="entry name" value="Metallo-dependent hydrolases"/>
    <property type="match status" value="1"/>
</dbReference>
<evidence type="ECO:0000256" key="13">
    <source>
        <dbReference type="ARBA" id="ARBA00031543"/>
    </source>
</evidence>
<dbReference type="GO" id="GO:0008120">
    <property type="term" value="F:ceramide glucosyltransferase activity"/>
    <property type="evidence" value="ECO:0007669"/>
    <property type="project" value="UniProtKB-EC"/>
</dbReference>
<name>A0A0C2TWE4_AMAMK</name>
<dbReference type="UniPathway" id="UPA00222"/>
<comment type="similarity">
    <text evidence="4">Belongs to the glycosyltransferase 2 family.</text>
</comment>
<evidence type="ECO:0000256" key="12">
    <source>
        <dbReference type="ARBA" id="ARBA00031017"/>
    </source>
</evidence>
<evidence type="ECO:0000256" key="5">
    <source>
        <dbReference type="ARBA" id="ARBA00012699"/>
    </source>
</evidence>
<evidence type="ECO:0000256" key="10">
    <source>
        <dbReference type="ARBA" id="ARBA00022989"/>
    </source>
</evidence>
<dbReference type="GO" id="GO:0006679">
    <property type="term" value="P:glucosylceramide biosynthetic process"/>
    <property type="evidence" value="ECO:0007669"/>
    <property type="project" value="TreeGrafter"/>
</dbReference>
<sequence length="847" mass="95325">MSTCEPVDGVDNHKHVKFIDIAGKLQPINCLQISQSQRTVNLTDPVFNGIYHGKSKHPDDFDAILDRVRAAGVRSMIITGTNLKESRRALELAKKYRLYSTVGCHPTSSNQFETYKGGPSAYLEALDALLEQNLETGRIVAIGECGLVPDYDRTRFASPEVQKTYFRMQLGLAKKYHLPLFLHSRAAHADFVQILREEGFGVDGGRGVDGKGGVVHSFTGTVDELKEYIDMGFHIGVNGCSLKTEANLRAASAIRLDRLLLETDAPWCSITSTHASNKYLEAMPAQLRELYNPPATKPERFSLGKPVKGRNEPSSIGSVAWVLHCLYPDQSFEELTRKIWGNTVALFKLPEYNPDYYTLLNLPPVHFANMLQMGLAEGSALFSVGLSVIGIVWYISLWSLSLLGCLVAYVPPFIQSHKNSTFDAQFSRKRYRSRPRSPLATARNAPGVSILRPLKGLENNLYENLESTFRQEYHNYEIFFCVADPNDQALPVVRELISKYPKIKATIVIGEETVDVNPKVNNLMRAYRMASNDILWVLDSNVLSDPGTLARSVDALSQAPPHSTRRVGLVHHVPFAFVNEPRFGSCIEEAFLNTNHARMYIAINTLAIDSCVVGKSNLYRRSELDLVDGSMIPKTHGHSTEGIRSSVPRGLAAFGRFLAEDNMIAKALWQELGMRHELSCDVARNVVGNMSFSDYVWRRVRWIRVRKRMALAATLLEPFTESVVLGIVASRCALRLLDLSPWIFLMFHFVFWLLVDLDVYASLAGHPPPEHVRWSFLTAWVVRELLAFPIWLIAMIDDEVEWRGQKYRVLRNGEAAKSVGPSRFANWIPHSLRGQNTKSYEYLHDLE</sequence>
<dbReference type="PANTHER" id="PTHR12726:SF0">
    <property type="entry name" value="CERAMIDE GLUCOSYLTRANSFERASE"/>
    <property type="match status" value="1"/>
</dbReference>
<dbReference type="AlphaFoldDB" id="A0A0C2TWE4"/>
<reference evidence="15 16" key="1">
    <citation type="submission" date="2014-04" db="EMBL/GenBank/DDBJ databases">
        <title>Evolutionary Origins and Diversification of the Mycorrhizal Mutualists.</title>
        <authorList>
            <consortium name="DOE Joint Genome Institute"/>
            <consortium name="Mycorrhizal Genomics Consortium"/>
            <person name="Kohler A."/>
            <person name="Kuo A."/>
            <person name="Nagy L.G."/>
            <person name="Floudas D."/>
            <person name="Copeland A."/>
            <person name="Barry K.W."/>
            <person name="Cichocki N."/>
            <person name="Veneault-Fourrey C."/>
            <person name="LaButti K."/>
            <person name="Lindquist E.A."/>
            <person name="Lipzen A."/>
            <person name="Lundell T."/>
            <person name="Morin E."/>
            <person name="Murat C."/>
            <person name="Riley R."/>
            <person name="Ohm R."/>
            <person name="Sun H."/>
            <person name="Tunlid A."/>
            <person name="Henrissat B."/>
            <person name="Grigoriev I.V."/>
            <person name="Hibbett D.S."/>
            <person name="Martin F."/>
        </authorList>
    </citation>
    <scope>NUCLEOTIDE SEQUENCE [LARGE SCALE GENOMIC DNA]</scope>
    <source>
        <strain evidence="15 16">Koide BX008</strain>
    </source>
</reference>
<evidence type="ECO:0000256" key="7">
    <source>
        <dbReference type="ARBA" id="ARBA00022676"/>
    </source>
</evidence>
<evidence type="ECO:0000256" key="14">
    <source>
        <dbReference type="ARBA" id="ARBA00032575"/>
    </source>
</evidence>
<evidence type="ECO:0000256" key="1">
    <source>
        <dbReference type="ARBA" id="ARBA00004141"/>
    </source>
</evidence>
<proteinExistence type="inferred from homology"/>
<keyword evidence="16" id="KW-1185">Reference proteome</keyword>
<comment type="pathway">
    <text evidence="2">Lipid metabolism; sphingolipid metabolism.</text>
</comment>
<dbReference type="InterPro" id="IPR001130">
    <property type="entry name" value="TatD-like"/>
</dbReference>
<dbReference type="Pfam" id="PF13506">
    <property type="entry name" value="Glyco_transf_21"/>
    <property type="match status" value="1"/>
</dbReference>
<evidence type="ECO:0000256" key="11">
    <source>
        <dbReference type="ARBA" id="ARBA00023136"/>
    </source>
</evidence>
<dbReference type="EMBL" id="KN818222">
    <property type="protein sequence ID" value="KIL71774.1"/>
    <property type="molecule type" value="Genomic_DNA"/>
</dbReference>
<dbReference type="HOGENOM" id="CLU_336473_0_0_1"/>
<dbReference type="Gene3D" id="3.90.550.10">
    <property type="entry name" value="Spore Coat Polysaccharide Biosynthesis Protein SpsA, Chain A"/>
    <property type="match status" value="1"/>
</dbReference>
<comment type="subcellular location">
    <subcellularLocation>
        <location evidence="1">Membrane</location>
        <topology evidence="1">Multi-pass membrane protein</topology>
    </subcellularLocation>
</comment>
<dbReference type="GO" id="GO:0016788">
    <property type="term" value="F:hydrolase activity, acting on ester bonds"/>
    <property type="evidence" value="ECO:0007669"/>
    <property type="project" value="InterPro"/>
</dbReference>
<evidence type="ECO:0000256" key="8">
    <source>
        <dbReference type="ARBA" id="ARBA00022679"/>
    </source>
</evidence>